<organism evidence="1 2">
    <name type="scientific">Streptomyces wuyuanensis</name>
    <dbReference type="NCBI Taxonomy" id="1196353"/>
    <lineage>
        <taxon>Bacteria</taxon>
        <taxon>Bacillati</taxon>
        <taxon>Actinomycetota</taxon>
        <taxon>Actinomycetes</taxon>
        <taxon>Kitasatosporales</taxon>
        <taxon>Streptomycetaceae</taxon>
        <taxon>Streptomyces</taxon>
    </lineage>
</organism>
<keyword evidence="2" id="KW-1185">Reference proteome</keyword>
<dbReference type="AlphaFoldDB" id="A0A1G9S8J9"/>
<evidence type="ECO:0000313" key="2">
    <source>
        <dbReference type="Proteomes" id="UP000199063"/>
    </source>
</evidence>
<proteinExistence type="predicted"/>
<evidence type="ECO:0000313" key="1">
    <source>
        <dbReference type="EMBL" id="SDM31647.1"/>
    </source>
</evidence>
<dbReference type="Proteomes" id="UP000199063">
    <property type="component" value="Unassembled WGS sequence"/>
</dbReference>
<gene>
    <name evidence="1" type="ORF">SAMN05444921_106247</name>
</gene>
<dbReference type="EMBL" id="FNHI01000006">
    <property type="protein sequence ID" value="SDM31647.1"/>
    <property type="molecule type" value="Genomic_DNA"/>
</dbReference>
<reference evidence="2" key="1">
    <citation type="submission" date="2016-10" db="EMBL/GenBank/DDBJ databases">
        <authorList>
            <person name="Varghese N."/>
            <person name="Submissions S."/>
        </authorList>
    </citation>
    <scope>NUCLEOTIDE SEQUENCE [LARGE SCALE GENOMIC DNA]</scope>
    <source>
        <strain evidence="2">CGMCC 4.7042</strain>
    </source>
</reference>
<name>A0A1G9S8J9_9ACTN</name>
<sequence>MGALPVFRWRLAPDGYATRRQLRAVGLRPGGQDVAAQLERPRWTRAGR</sequence>
<dbReference type="STRING" id="1196353.SAMN05444921_106247"/>
<accession>A0A1G9S8J9</accession>
<protein>
    <submittedName>
        <fullName evidence="1">Uncharacterized protein</fullName>
    </submittedName>
</protein>